<dbReference type="RefSeq" id="WP_187223711.1">
    <property type="nucleotide sequence ID" value="NZ_JABVED010000018.1"/>
</dbReference>
<organism evidence="3 4">
    <name type="scientific">Actinokineospora xionganensis</name>
    <dbReference type="NCBI Taxonomy" id="2684470"/>
    <lineage>
        <taxon>Bacteria</taxon>
        <taxon>Bacillati</taxon>
        <taxon>Actinomycetota</taxon>
        <taxon>Actinomycetes</taxon>
        <taxon>Pseudonocardiales</taxon>
        <taxon>Pseudonocardiaceae</taxon>
        <taxon>Actinokineospora</taxon>
    </lineage>
</organism>
<protein>
    <recommendedName>
        <fullName evidence="5">DUF4878 domain-containing protein</fullName>
    </recommendedName>
</protein>
<evidence type="ECO:0000313" key="4">
    <source>
        <dbReference type="Proteomes" id="UP000734823"/>
    </source>
</evidence>
<evidence type="ECO:0000256" key="1">
    <source>
        <dbReference type="SAM" id="MobiDB-lite"/>
    </source>
</evidence>
<evidence type="ECO:0000256" key="2">
    <source>
        <dbReference type="SAM" id="Phobius"/>
    </source>
</evidence>
<feature type="compositionally biased region" description="Pro residues" evidence="1">
    <location>
        <begin position="1"/>
        <end position="13"/>
    </location>
</feature>
<name>A0ABR7LDH4_9PSEU</name>
<proteinExistence type="predicted"/>
<sequence length="219" mass="22529">MTYPPQQPGPFGPQGPQGPYGQQPDPFAAQPPYQGLGGYPGGGEPPAPKNTGKIVAIVAIAVLVLGGAGVGVFFLTKGGDKPPAAAPATSEANPDPSETDKPSGTKSTKPADGPASSPGDIVDAYVTAYEEKDFAAVTAQACAPYKNKYGTDTSTLEEKLSKYEVKGTAKGEPEVKGSVATAEIDLTLTPETGEAKDAHIRIKIVKEDGVWRFCGEEPA</sequence>
<evidence type="ECO:0008006" key="5">
    <source>
        <dbReference type="Google" id="ProtNLM"/>
    </source>
</evidence>
<feature type="transmembrane region" description="Helical" evidence="2">
    <location>
        <begin position="54"/>
        <end position="75"/>
    </location>
</feature>
<keyword evidence="2" id="KW-0472">Membrane</keyword>
<feature type="region of interest" description="Disordered" evidence="1">
    <location>
        <begin position="1"/>
        <end position="47"/>
    </location>
</feature>
<keyword evidence="2" id="KW-1133">Transmembrane helix</keyword>
<keyword evidence="2" id="KW-0812">Transmembrane</keyword>
<gene>
    <name evidence="3" type="ORF">GPZ80_25975</name>
</gene>
<evidence type="ECO:0000313" key="3">
    <source>
        <dbReference type="EMBL" id="MBC6450612.1"/>
    </source>
</evidence>
<feature type="compositionally biased region" description="Low complexity" evidence="1">
    <location>
        <begin position="17"/>
        <end position="34"/>
    </location>
</feature>
<reference evidence="3 4" key="1">
    <citation type="submission" date="2020-06" db="EMBL/GenBank/DDBJ databases">
        <title>Actinokineospora xiongansis sp. nov., isolated from soil of Baiyangdian.</title>
        <authorList>
            <person name="Zhang X."/>
        </authorList>
    </citation>
    <scope>NUCLEOTIDE SEQUENCE [LARGE SCALE GENOMIC DNA]</scope>
    <source>
        <strain evidence="3 4">HBU206404</strain>
    </source>
</reference>
<feature type="region of interest" description="Disordered" evidence="1">
    <location>
        <begin position="80"/>
        <end position="119"/>
    </location>
</feature>
<dbReference type="EMBL" id="JABVED010000018">
    <property type="protein sequence ID" value="MBC6450612.1"/>
    <property type="molecule type" value="Genomic_DNA"/>
</dbReference>
<keyword evidence="4" id="KW-1185">Reference proteome</keyword>
<comment type="caution">
    <text evidence="3">The sequence shown here is derived from an EMBL/GenBank/DDBJ whole genome shotgun (WGS) entry which is preliminary data.</text>
</comment>
<accession>A0ABR7LDH4</accession>
<dbReference type="Proteomes" id="UP000734823">
    <property type="component" value="Unassembled WGS sequence"/>
</dbReference>